<feature type="coiled-coil region" evidence="1">
    <location>
        <begin position="219"/>
        <end position="272"/>
    </location>
</feature>
<dbReference type="EMBL" id="RQTK01001099">
    <property type="protein sequence ID" value="RUS72193.1"/>
    <property type="molecule type" value="Genomic_DNA"/>
</dbReference>
<accession>A0A3S1B0X0</accession>
<organism evidence="3 4">
    <name type="scientific">Elysia chlorotica</name>
    <name type="common">Eastern emerald elysia</name>
    <name type="synonym">Sea slug</name>
    <dbReference type="NCBI Taxonomy" id="188477"/>
    <lineage>
        <taxon>Eukaryota</taxon>
        <taxon>Metazoa</taxon>
        <taxon>Spiralia</taxon>
        <taxon>Lophotrochozoa</taxon>
        <taxon>Mollusca</taxon>
        <taxon>Gastropoda</taxon>
        <taxon>Heterobranchia</taxon>
        <taxon>Euthyneura</taxon>
        <taxon>Panpulmonata</taxon>
        <taxon>Sacoglossa</taxon>
        <taxon>Placobranchoidea</taxon>
        <taxon>Plakobranchidae</taxon>
        <taxon>Elysia</taxon>
    </lineage>
</organism>
<dbReference type="InterPro" id="IPR048325">
    <property type="entry name" value="ZSWIM3_N"/>
</dbReference>
<evidence type="ECO:0000259" key="2">
    <source>
        <dbReference type="Pfam" id="PF21599"/>
    </source>
</evidence>
<dbReference type="Proteomes" id="UP000271974">
    <property type="component" value="Unassembled WGS sequence"/>
</dbReference>
<comment type="caution">
    <text evidence="3">The sequence shown here is derived from an EMBL/GenBank/DDBJ whole genome shotgun (WGS) entry which is preliminary data.</text>
</comment>
<dbReference type="PANTHER" id="PTHR47086:SF4">
    <property type="entry name" value="BTB DOMAIN-CONTAINING PROTEIN"/>
    <property type="match status" value="1"/>
</dbReference>
<gene>
    <name evidence="3" type="ORF">EGW08_020042</name>
</gene>
<dbReference type="PANTHER" id="PTHR47086">
    <property type="entry name" value="BTB DOMAIN-CONTAINING PROTEIN"/>
    <property type="match status" value="1"/>
</dbReference>
<dbReference type="OrthoDB" id="6132503at2759"/>
<dbReference type="InterPro" id="IPR040854">
    <property type="entry name" value="ZSWIM9"/>
</dbReference>
<proteinExistence type="predicted"/>
<keyword evidence="4" id="KW-1185">Reference proteome</keyword>
<name>A0A3S1B0X0_ELYCH</name>
<dbReference type="AlphaFoldDB" id="A0A3S1B0X0"/>
<dbReference type="STRING" id="188477.A0A3S1B0X0"/>
<sequence>MPEIVLGEKFSSFESLKDAIDRYQKANNVQLIVKDSKLLGRIAKTMPKLMDVVNKDIMYYRLAYACEFHGEYRSKGKVKPNHVSKRRGCPMRILLRLAEDLHHLVVYELFEQHNHALEHRDEKNMAKSQMFRMARLNSSRYSLTKLEEGEGGEMVDVEMCVGNQLFDEEDEVNSEGALSSSTNKTDPPTPIARLIGNATKRVLTENDLKDSTGAGSSFLIEMKRRKLLLQNKKLELETKKLELENRKLELELRLLERRQEEMEQQQQQQHAHTLTSDGNTYYVSHVIDDSKEVLMGSAGTTFASSSAAAAEVIKSLTGRGQPIQIITQ</sequence>
<dbReference type="Pfam" id="PF21599">
    <property type="entry name" value="ZSWIM3_N"/>
    <property type="match status" value="1"/>
</dbReference>
<evidence type="ECO:0000256" key="1">
    <source>
        <dbReference type="SAM" id="Coils"/>
    </source>
</evidence>
<evidence type="ECO:0000313" key="3">
    <source>
        <dbReference type="EMBL" id="RUS72193.1"/>
    </source>
</evidence>
<reference evidence="3 4" key="1">
    <citation type="submission" date="2019-01" db="EMBL/GenBank/DDBJ databases">
        <title>A draft genome assembly of the solar-powered sea slug Elysia chlorotica.</title>
        <authorList>
            <person name="Cai H."/>
            <person name="Li Q."/>
            <person name="Fang X."/>
            <person name="Li J."/>
            <person name="Curtis N.E."/>
            <person name="Altenburger A."/>
            <person name="Shibata T."/>
            <person name="Feng M."/>
            <person name="Maeda T."/>
            <person name="Schwartz J.A."/>
            <person name="Shigenobu S."/>
            <person name="Lundholm N."/>
            <person name="Nishiyama T."/>
            <person name="Yang H."/>
            <person name="Hasebe M."/>
            <person name="Li S."/>
            <person name="Pierce S.K."/>
            <person name="Wang J."/>
        </authorList>
    </citation>
    <scope>NUCLEOTIDE SEQUENCE [LARGE SCALE GENOMIC DNA]</scope>
    <source>
        <strain evidence="3">EC2010</strain>
        <tissue evidence="3">Whole organism of an adult</tissue>
    </source>
</reference>
<feature type="domain" description="ZSWIM3 N-terminal" evidence="2">
    <location>
        <begin position="6"/>
        <end position="115"/>
    </location>
</feature>
<keyword evidence="1" id="KW-0175">Coiled coil</keyword>
<evidence type="ECO:0000313" key="4">
    <source>
        <dbReference type="Proteomes" id="UP000271974"/>
    </source>
</evidence>
<protein>
    <recommendedName>
        <fullName evidence="2">ZSWIM3 N-terminal domain-containing protein</fullName>
    </recommendedName>
</protein>